<dbReference type="Pfam" id="PF00085">
    <property type="entry name" value="Thioredoxin"/>
    <property type="match status" value="1"/>
</dbReference>
<keyword evidence="6" id="KW-1185">Reference proteome</keyword>
<dbReference type="PANTHER" id="PTHR45663:SF11">
    <property type="entry name" value="GEO12009P1"/>
    <property type="match status" value="1"/>
</dbReference>
<evidence type="ECO:0000256" key="2">
    <source>
        <dbReference type="ARBA" id="ARBA00023284"/>
    </source>
</evidence>
<feature type="region of interest" description="Disordered" evidence="3">
    <location>
        <begin position="172"/>
        <end position="193"/>
    </location>
</feature>
<evidence type="ECO:0000256" key="3">
    <source>
        <dbReference type="SAM" id="MobiDB-lite"/>
    </source>
</evidence>
<feature type="region of interest" description="Disordered" evidence="3">
    <location>
        <begin position="1"/>
        <end position="52"/>
    </location>
</feature>
<sequence>MAGAVDLSGLKARAEQRGSAPRGAAPGGAAAPPAGGDGAPVVEGAPPPAGGHVIEVTEDNFQTEVLERSMTVPVVVDLWAEWCQPCKQLSPTLEKLAAEGGGAWILATVDVDANPRIAQMFQVQSIPTVYVVVAQQPVTSFNGVQPEPELRSWIGQILDALRERMPAIAEAEARAGQDGGGEPAEPAPEPEDPRFTAAEDALERGDYDAAVFAYENILAEEPANTEAQAALAQVRFMSRAEQADPSAVTRADAAPDDVEAQKAAADAELAAGQVEAAFDRLVKTVQRTAGDDRDAAREHLVGLFELFAADDPRVTASRRALARALY</sequence>
<protein>
    <submittedName>
        <fullName evidence="5">Tetratricopeptide repeat protein</fullName>
    </submittedName>
</protein>
<dbReference type="CDD" id="cd02956">
    <property type="entry name" value="ybbN"/>
    <property type="match status" value="1"/>
</dbReference>
<evidence type="ECO:0000313" key="6">
    <source>
        <dbReference type="Proteomes" id="UP001199469"/>
    </source>
</evidence>
<gene>
    <name evidence="5" type="ORF">LQ327_26750</name>
</gene>
<dbReference type="PANTHER" id="PTHR45663">
    <property type="entry name" value="GEO12009P1"/>
    <property type="match status" value="1"/>
</dbReference>
<dbReference type="PROSITE" id="PS51352">
    <property type="entry name" value="THIOREDOXIN_2"/>
    <property type="match status" value="1"/>
</dbReference>
<dbReference type="EMBL" id="JAJNDB010000007">
    <property type="protein sequence ID" value="MCD2196975.1"/>
    <property type="molecule type" value="Genomic_DNA"/>
</dbReference>
<dbReference type="Gene3D" id="3.40.30.10">
    <property type="entry name" value="Glutaredoxin"/>
    <property type="match status" value="1"/>
</dbReference>
<organism evidence="5 6">
    <name type="scientific">Actinomycetospora endophytica</name>
    <dbReference type="NCBI Taxonomy" id="2291215"/>
    <lineage>
        <taxon>Bacteria</taxon>
        <taxon>Bacillati</taxon>
        <taxon>Actinomycetota</taxon>
        <taxon>Actinomycetes</taxon>
        <taxon>Pseudonocardiales</taxon>
        <taxon>Pseudonocardiaceae</taxon>
        <taxon>Actinomycetospora</taxon>
    </lineage>
</organism>
<dbReference type="InterPro" id="IPR036249">
    <property type="entry name" value="Thioredoxin-like_sf"/>
</dbReference>
<dbReference type="RefSeq" id="WP_230739258.1">
    <property type="nucleotide sequence ID" value="NZ_JAJNDB010000007.1"/>
</dbReference>
<dbReference type="Gene3D" id="1.25.40.10">
    <property type="entry name" value="Tetratricopeptide repeat domain"/>
    <property type="match status" value="1"/>
</dbReference>
<dbReference type="InterPro" id="IPR013766">
    <property type="entry name" value="Thioredoxin_domain"/>
</dbReference>
<evidence type="ECO:0000259" key="4">
    <source>
        <dbReference type="PROSITE" id="PS51352"/>
    </source>
</evidence>
<proteinExistence type="inferred from homology"/>
<feature type="domain" description="Thioredoxin" evidence="4">
    <location>
        <begin position="33"/>
        <end position="159"/>
    </location>
</feature>
<dbReference type="Proteomes" id="UP001199469">
    <property type="component" value="Unassembled WGS sequence"/>
</dbReference>
<comment type="similarity">
    <text evidence="1">Belongs to the thioredoxin family.</text>
</comment>
<feature type="compositionally biased region" description="Low complexity" evidence="3">
    <location>
        <begin position="18"/>
        <end position="44"/>
    </location>
</feature>
<dbReference type="InterPro" id="IPR011990">
    <property type="entry name" value="TPR-like_helical_dom_sf"/>
</dbReference>
<dbReference type="SUPFAM" id="SSF48452">
    <property type="entry name" value="TPR-like"/>
    <property type="match status" value="1"/>
</dbReference>
<dbReference type="SUPFAM" id="SSF52833">
    <property type="entry name" value="Thioredoxin-like"/>
    <property type="match status" value="1"/>
</dbReference>
<evidence type="ECO:0000256" key="1">
    <source>
        <dbReference type="ARBA" id="ARBA00008987"/>
    </source>
</evidence>
<accession>A0ABS8PFD5</accession>
<reference evidence="5 6" key="1">
    <citation type="submission" date="2021-11" db="EMBL/GenBank/DDBJ databases">
        <title>Draft genome sequence of Actinomycetospora sp. SF1 isolated from the rhizosphere soil.</title>
        <authorList>
            <person name="Duangmal K."/>
            <person name="Chantavorakit T."/>
        </authorList>
    </citation>
    <scope>NUCLEOTIDE SEQUENCE [LARGE SCALE GENOMIC DNA]</scope>
    <source>
        <strain evidence="5 6">TBRC 5722</strain>
    </source>
</reference>
<dbReference type="Pfam" id="PF14561">
    <property type="entry name" value="TPR_20"/>
    <property type="match status" value="1"/>
</dbReference>
<name>A0ABS8PFD5_9PSEU</name>
<keyword evidence="2" id="KW-0676">Redox-active center</keyword>
<comment type="caution">
    <text evidence="5">The sequence shown here is derived from an EMBL/GenBank/DDBJ whole genome shotgun (WGS) entry which is preliminary data.</text>
</comment>
<evidence type="ECO:0000313" key="5">
    <source>
        <dbReference type="EMBL" id="MCD2196975.1"/>
    </source>
</evidence>